<keyword evidence="3" id="KW-1185">Reference proteome</keyword>
<comment type="caution">
    <text evidence="2">The sequence shown here is derived from an EMBL/GenBank/DDBJ whole genome shotgun (WGS) entry which is preliminary data.</text>
</comment>
<dbReference type="EMBL" id="RWGY01000011">
    <property type="protein sequence ID" value="TVU29075.1"/>
    <property type="molecule type" value="Genomic_DNA"/>
</dbReference>
<feature type="region of interest" description="Disordered" evidence="1">
    <location>
        <begin position="1"/>
        <end position="57"/>
    </location>
</feature>
<evidence type="ECO:0000313" key="2">
    <source>
        <dbReference type="EMBL" id="TVU29075.1"/>
    </source>
</evidence>
<dbReference type="Gramene" id="TVU29075">
    <property type="protein sequence ID" value="TVU29075"/>
    <property type="gene ID" value="EJB05_20618"/>
</dbReference>
<sequence>MCFIISLSSSPNDPPAAARDSPVPTQSPTPADLPHRSRLGAEGCAAPPNEPQPPRSPCLLCFCSMDRGEGRPAGGDGPSASAPGSAPSSESPSSPGIEALAAEAMASDGVGNEESIDAKVQKALECPCLDDLKKALVGAHLLMHFPAISRAPKKRRDQTVSTPSLPCRTASRKIKKHLSRKFWKKKKTTMKLISLTSKFCLQHGPEKPSQRNEVYEKIDQRLLCHYQYYMFPGTFPSFVGFRKTRGMQKPVMKNQDIPQILVL</sequence>
<evidence type="ECO:0000256" key="1">
    <source>
        <dbReference type="SAM" id="MobiDB-lite"/>
    </source>
</evidence>
<accession>A0A5J9UZM2</accession>
<name>A0A5J9UZM2_9POAL</name>
<feature type="compositionally biased region" description="Low complexity" evidence="1">
    <location>
        <begin position="78"/>
        <end position="95"/>
    </location>
</feature>
<feature type="region of interest" description="Disordered" evidence="1">
    <location>
        <begin position="70"/>
        <end position="95"/>
    </location>
</feature>
<dbReference type="AlphaFoldDB" id="A0A5J9UZM2"/>
<gene>
    <name evidence="2" type="ORF">EJB05_20618</name>
</gene>
<evidence type="ECO:0000313" key="3">
    <source>
        <dbReference type="Proteomes" id="UP000324897"/>
    </source>
</evidence>
<proteinExistence type="predicted"/>
<dbReference type="Proteomes" id="UP000324897">
    <property type="component" value="Chromosome 1"/>
</dbReference>
<organism evidence="2 3">
    <name type="scientific">Eragrostis curvula</name>
    <name type="common">weeping love grass</name>
    <dbReference type="NCBI Taxonomy" id="38414"/>
    <lineage>
        <taxon>Eukaryota</taxon>
        <taxon>Viridiplantae</taxon>
        <taxon>Streptophyta</taxon>
        <taxon>Embryophyta</taxon>
        <taxon>Tracheophyta</taxon>
        <taxon>Spermatophyta</taxon>
        <taxon>Magnoliopsida</taxon>
        <taxon>Liliopsida</taxon>
        <taxon>Poales</taxon>
        <taxon>Poaceae</taxon>
        <taxon>PACMAD clade</taxon>
        <taxon>Chloridoideae</taxon>
        <taxon>Eragrostideae</taxon>
        <taxon>Eragrostidinae</taxon>
        <taxon>Eragrostis</taxon>
    </lineage>
</organism>
<feature type="compositionally biased region" description="Polar residues" evidence="1">
    <location>
        <begin position="1"/>
        <end position="11"/>
    </location>
</feature>
<protein>
    <submittedName>
        <fullName evidence="2">Uncharacterized protein</fullName>
    </submittedName>
</protein>
<reference evidence="2 3" key="1">
    <citation type="journal article" date="2019" name="Sci. Rep.">
        <title>A high-quality genome of Eragrostis curvula grass provides insights into Poaceae evolution and supports new strategies to enhance forage quality.</title>
        <authorList>
            <person name="Carballo J."/>
            <person name="Santos B.A.C.M."/>
            <person name="Zappacosta D."/>
            <person name="Garbus I."/>
            <person name="Selva J.P."/>
            <person name="Gallo C.A."/>
            <person name="Diaz A."/>
            <person name="Albertini E."/>
            <person name="Caccamo M."/>
            <person name="Echenique V."/>
        </authorList>
    </citation>
    <scope>NUCLEOTIDE SEQUENCE [LARGE SCALE GENOMIC DNA]</scope>
    <source>
        <strain evidence="3">cv. Victoria</strain>
        <tissue evidence="2">Leaf</tissue>
    </source>
</reference>